<dbReference type="InterPro" id="IPR001647">
    <property type="entry name" value="HTH_TetR"/>
</dbReference>
<accession>A0ABP4P0B3</accession>
<name>A0ABP4P0B3_9ACTN</name>
<evidence type="ECO:0000256" key="3">
    <source>
        <dbReference type="ARBA" id="ARBA00023125"/>
    </source>
</evidence>
<keyword evidence="9" id="KW-1185">Reference proteome</keyword>
<sequence>MSSALLAIGRRRTTAERRRDRERDIIRATRELFDERGTIDAQIDDIAKRVGINKALIYRHFAGKEELFALTLVDYLGELDERLQAVDSPRKAPMNRLRSLSEVFVDFCLEYPAFADCAMSLLRRTGEELFGEITEPVMVKLGAAMASALDRISTILKAGQRSGVFDEVDTDYLANHLYTQTLGAMHMARMGLIVSRDAPAGEAGRPGHPVVHQADIDTVRSTAITATLATAVGRKALPSTTNAKVAAKPSSPAKPSTTAKRSALVQASTPARPTTAAKATSRPTTKATARRNSRTAGENQ</sequence>
<reference evidence="9" key="1">
    <citation type="journal article" date="2019" name="Int. J. Syst. Evol. Microbiol.">
        <title>The Global Catalogue of Microorganisms (GCM) 10K type strain sequencing project: providing services to taxonomists for standard genome sequencing and annotation.</title>
        <authorList>
            <consortium name="The Broad Institute Genomics Platform"/>
            <consortium name="The Broad Institute Genome Sequencing Center for Infectious Disease"/>
            <person name="Wu L."/>
            <person name="Ma J."/>
        </authorList>
    </citation>
    <scope>NUCLEOTIDE SEQUENCE [LARGE SCALE GENOMIC DNA]</scope>
    <source>
        <strain evidence="9">JCM 14969</strain>
    </source>
</reference>
<dbReference type="InterPro" id="IPR050109">
    <property type="entry name" value="HTH-type_TetR-like_transc_reg"/>
</dbReference>
<evidence type="ECO:0000313" key="9">
    <source>
        <dbReference type="Proteomes" id="UP001500393"/>
    </source>
</evidence>
<evidence type="ECO:0000256" key="2">
    <source>
        <dbReference type="ARBA" id="ARBA00023015"/>
    </source>
</evidence>
<keyword evidence="2" id="KW-0805">Transcription regulation</keyword>
<dbReference type="Pfam" id="PF00440">
    <property type="entry name" value="TetR_N"/>
    <property type="match status" value="1"/>
</dbReference>
<organism evidence="8 9">
    <name type="scientific">Kribbella sancticallisti</name>
    <dbReference type="NCBI Taxonomy" id="460087"/>
    <lineage>
        <taxon>Bacteria</taxon>
        <taxon>Bacillati</taxon>
        <taxon>Actinomycetota</taxon>
        <taxon>Actinomycetes</taxon>
        <taxon>Propionibacteriales</taxon>
        <taxon>Kribbellaceae</taxon>
        <taxon>Kribbella</taxon>
    </lineage>
</organism>
<dbReference type="PANTHER" id="PTHR30055">
    <property type="entry name" value="HTH-TYPE TRANSCRIPTIONAL REGULATOR RUTR"/>
    <property type="match status" value="1"/>
</dbReference>
<keyword evidence="3 5" id="KW-0238">DNA-binding</keyword>
<gene>
    <name evidence="8" type="ORF">GCM10009789_26060</name>
</gene>
<dbReference type="PRINTS" id="PR00455">
    <property type="entry name" value="HTHTETR"/>
</dbReference>
<feature type="region of interest" description="Disordered" evidence="6">
    <location>
        <begin position="240"/>
        <end position="300"/>
    </location>
</feature>
<evidence type="ECO:0000256" key="6">
    <source>
        <dbReference type="SAM" id="MobiDB-lite"/>
    </source>
</evidence>
<dbReference type="Gene3D" id="1.10.357.10">
    <property type="entry name" value="Tetracycline Repressor, domain 2"/>
    <property type="match status" value="1"/>
</dbReference>
<dbReference type="PANTHER" id="PTHR30055:SF175">
    <property type="entry name" value="HTH-TYPE TRANSCRIPTIONAL REPRESSOR KSTR2"/>
    <property type="match status" value="1"/>
</dbReference>
<evidence type="ECO:0000256" key="4">
    <source>
        <dbReference type="ARBA" id="ARBA00023163"/>
    </source>
</evidence>
<evidence type="ECO:0000313" key="8">
    <source>
        <dbReference type="EMBL" id="GAA1571272.1"/>
    </source>
</evidence>
<keyword evidence="1" id="KW-0678">Repressor</keyword>
<dbReference type="InterPro" id="IPR036271">
    <property type="entry name" value="Tet_transcr_reg_TetR-rel_C_sf"/>
</dbReference>
<evidence type="ECO:0000256" key="5">
    <source>
        <dbReference type="PROSITE-ProRule" id="PRU00335"/>
    </source>
</evidence>
<proteinExistence type="predicted"/>
<dbReference type="RefSeq" id="WP_344213330.1">
    <property type="nucleotide sequence ID" value="NZ_BAAAOS010000018.1"/>
</dbReference>
<evidence type="ECO:0000259" key="7">
    <source>
        <dbReference type="PROSITE" id="PS50977"/>
    </source>
</evidence>
<dbReference type="Gene3D" id="1.10.10.60">
    <property type="entry name" value="Homeodomain-like"/>
    <property type="match status" value="1"/>
</dbReference>
<evidence type="ECO:0000256" key="1">
    <source>
        <dbReference type="ARBA" id="ARBA00022491"/>
    </source>
</evidence>
<comment type="caution">
    <text evidence="8">The sequence shown here is derived from an EMBL/GenBank/DDBJ whole genome shotgun (WGS) entry which is preliminary data.</text>
</comment>
<keyword evidence="4" id="KW-0804">Transcription</keyword>
<feature type="domain" description="HTH tetR-type" evidence="7">
    <location>
        <begin position="19"/>
        <end position="79"/>
    </location>
</feature>
<protein>
    <recommendedName>
        <fullName evidence="7">HTH tetR-type domain-containing protein</fullName>
    </recommendedName>
</protein>
<dbReference type="SUPFAM" id="SSF46689">
    <property type="entry name" value="Homeodomain-like"/>
    <property type="match status" value="1"/>
</dbReference>
<feature type="compositionally biased region" description="Low complexity" evidence="6">
    <location>
        <begin position="246"/>
        <end position="260"/>
    </location>
</feature>
<dbReference type="InterPro" id="IPR009057">
    <property type="entry name" value="Homeodomain-like_sf"/>
</dbReference>
<dbReference type="EMBL" id="BAAAOS010000018">
    <property type="protein sequence ID" value="GAA1571272.1"/>
    <property type="molecule type" value="Genomic_DNA"/>
</dbReference>
<dbReference type="Proteomes" id="UP001500393">
    <property type="component" value="Unassembled WGS sequence"/>
</dbReference>
<feature type="compositionally biased region" description="Low complexity" evidence="6">
    <location>
        <begin position="267"/>
        <end position="287"/>
    </location>
</feature>
<feature type="DNA-binding region" description="H-T-H motif" evidence="5">
    <location>
        <begin position="42"/>
        <end position="61"/>
    </location>
</feature>
<dbReference type="PROSITE" id="PS50977">
    <property type="entry name" value="HTH_TETR_2"/>
    <property type="match status" value="1"/>
</dbReference>
<dbReference type="SUPFAM" id="SSF48498">
    <property type="entry name" value="Tetracyclin repressor-like, C-terminal domain"/>
    <property type="match status" value="1"/>
</dbReference>